<comment type="caution">
    <text evidence="1">The sequence shown here is derived from an EMBL/GenBank/DDBJ whole genome shotgun (WGS) entry which is preliminary data.</text>
</comment>
<dbReference type="AlphaFoldDB" id="A0A9P8QA58"/>
<organism evidence="1 2">
    <name type="scientific">Wickerhamomyces pijperi</name>
    <name type="common">Yeast</name>
    <name type="synonym">Pichia pijperi</name>
    <dbReference type="NCBI Taxonomy" id="599730"/>
    <lineage>
        <taxon>Eukaryota</taxon>
        <taxon>Fungi</taxon>
        <taxon>Dikarya</taxon>
        <taxon>Ascomycota</taxon>
        <taxon>Saccharomycotina</taxon>
        <taxon>Saccharomycetes</taxon>
        <taxon>Phaffomycetales</taxon>
        <taxon>Wickerhamomycetaceae</taxon>
        <taxon>Wickerhamomyces</taxon>
    </lineage>
</organism>
<name>A0A9P8QA58_WICPI</name>
<keyword evidence="2" id="KW-1185">Reference proteome</keyword>
<evidence type="ECO:0000313" key="2">
    <source>
        <dbReference type="Proteomes" id="UP000774326"/>
    </source>
</evidence>
<sequence length="75" mass="8936">MSLSLKSGKNISTRVEEELTRDFWNLTIKWSRNCSTCFLEDEASGKPSKETMLFNRMRKSTRYNVGYFFIWKNNL</sequence>
<dbReference type="Proteomes" id="UP000774326">
    <property type="component" value="Unassembled WGS sequence"/>
</dbReference>
<proteinExistence type="predicted"/>
<gene>
    <name evidence="1" type="ORF">WICPIJ_003309</name>
</gene>
<evidence type="ECO:0000313" key="1">
    <source>
        <dbReference type="EMBL" id="KAH3685709.1"/>
    </source>
</evidence>
<reference evidence="1" key="1">
    <citation type="journal article" date="2021" name="Open Biol.">
        <title>Shared evolutionary footprints suggest mitochondrial oxidative damage underlies multiple complex I losses in fungi.</title>
        <authorList>
            <person name="Schikora-Tamarit M.A."/>
            <person name="Marcet-Houben M."/>
            <person name="Nosek J."/>
            <person name="Gabaldon T."/>
        </authorList>
    </citation>
    <scope>NUCLEOTIDE SEQUENCE</scope>
    <source>
        <strain evidence="1">CBS2887</strain>
    </source>
</reference>
<accession>A0A9P8QA58</accession>
<dbReference type="EMBL" id="JAEUBG010001830">
    <property type="protein sequence ID" value="KAH3685709.1"/>
    <property type="molecule type" value="Genomic_DNA"/>
</dbReference>
<protein>
    <submittedName>
        <fullName evidence="1">Uncharacterized protein</fullName>
    </submittedName>
</protein>
<reference evidence="1" key="2">
    <citation type="submission" date="2021-01" db="EMBL/GenBank/DDBJ databases">
        <authorList>
            <person name="Schikora-Tamarit M.A."/>
        </authorList>
    </citation>
    <scope>NUCLEOTIDE SEQUENCE</scope>
    <source>
        <strain evidence="1">CBS2887</strain>
    </source>
</reference>